<reference evidence="5 6" key="1">
    <citation type="journal article" date="2021" name="Hortic Res">
        <title>The domestication of Cucurbita argyrosperma as revealed by the genome of its wild relative.</title>
        <authorList>
            <person name="Barrera-Redondo J."/>
            <person name="Sanchez-de la Vega G."/>
            <person name="Aguirre-Liguori J.A."/>
            <person name="Castellanos-Morales G."/>
            <person name="Gutierrez-Guerrero Y.T."/>
            <person name="Aguirre-Dugua X."/>
            <person name="Aguirre-Planter E."/>
            <person name="Tenaillon M.I."/>
            <person name="Lira-Saade R."/>
            <person name="Eguiarte L.E."/>
        </authorList>
    </citation>
    <scope>NUCLEOTIDE SEQUENCE [LARGE SCALE GENOMIC DNA]</scope>
    <source>
        <strain evidence="5">JBR-2021</strain>
    </source>
</reference>
<dbReference type="PROSITE" id="PS51375">
    <property type="entry name" value="PPR"/>
    <property type="match status" value="14"/>
</dbReference>
<name>A0AAV6MR22_9ROSI</name>
<feature type="repeat" description="PPR" evidence="3">
    <location>
        <begin position="937"/>
        <end position="971"/>
    </location>
</feature>
<dbReference type="Pfam" id="PF13041">
    <property type="entry name" value="PPR_2"/>
    <property type="match status" value="5"/>
</dbReference>
<evidence type="ECO:0000313" key="6">
    <source>
        <dbReference type="Proteomes" id="UP000685013"/>
    </source>
</evidence>
<dbReference type="InterPro" id="IPR002885">
    <property type="entry name" value="PPR_rpt"/>
</dbReference>
<accession>A0AAV6MR22</accession>
<comment type="caution">
    <text evidence="5">The sequence shown here is derived from an EMBL/GenBank/DDBJ whole genome shotgun (WGS) entry which is preliminary data.</text>
</comment>
<dbReference type="EMBL" id="JAGKQH010000012">
    <property type="protein sequence ID" value="KAG6586103.1"/>
    <property type="molecule type" value="Genomic_DNA"/>
</dbReference>
<sequence>MERGRRTEAATSNGKRRRRRDGSRRGQNRLIPEMAECALSSLGASRRRRYETTSKRRRLYGIIENPTEFIKKRVNTVIHKAFAVLRGVDDRRLQESIHGGRFQILIPWNHASSFHHFQSQTSSSFNFLFKRFLENPMSSNIVQNRLRSYSEIHQSLPSFSISEPQIQLCHPVHLSNELEPNRRKLQNSLDSHMGTPQIPQIRRIRANLEDPDGSGFKSSTKSLMELADSRALSRQTRPGKGIMGIARLLEESCSVISGFCNIGKPELALKFYENAKELGNLKPNLVTYTALTSALSKLHRLNEVKDLVCKMENENLAFDVVFYSCWICGYVAEGLLLDVFKRNREMIQKGIRPDIVSFTVLIHGLSKSGNVEKAFGVLERMRKSGLEPSSVTYTVIMLGFCKKGKLDEAFSLFEMIKGLEIDVDEFMYATLIDGCCRKGDFSRVFGLLDEMETRGIKPSIVTYNTVINGLCKLGRTSEADRLSKDLHGDVITYSTLLHGYVQERNIDGIFETKMRLEDAGISLDVVMCNVMIKALFMVGAFEDAYILYKRMPEIGLVADSVTYHTMINGYCNISRIDEALEIFDEFKSASCDSMAVYNGIMKTLCREGLVEKACEVFIELNPKVLSLDVGVYKMLIRTIFEQKGAAGLCEALHGMENLERDVYNVICNDAIRFLCKRGFSETAIELCSRMRKTRSFLETKTYYLLIKALNSEGKTWISLPILSNFLKEYGLAEPIVKQTMADFRVTKLNLSTSEKMEDKFLTCAVPDTVFKVLVREGRFFDAYNLVMKSGSNLLPSDVFDYSILICGLCKGGRMIEALDICVYAQTNGIKLNIVSYNIVIKGLCLQSCLIEAFRLFDSLERIGLIPTVITYGTLIDSLCREGYLEDARQLFDQMTSKGLKPNTHICNSMIDGYIRIGQIEEANKLLRDMETEVFSPDEFSVSSAIKAYCRKGDMEGALSSFFEFKNKNISPDFLGFLYLIRGLCAKGRMEEARDILLEMIQSRTAMELINKVDTEIETESIESTLTLLCEEGRVLEAYAVLNEVGSMFFSAQRHSIDYIQPHKLHINDKKFVDVVRSGTFDVNTIENMKYEDWEKRPRFEDFNFYYPLLSSLCSEGNIREATQLAKEKQSQLFHFEEFPLRYRETSSVFAQRPMLFEGTHRFRLMRLRRPVRSERVLFEFRMKQEKVIVLAIALWWTQLVPHPCAIFFSDEQRFVLVAVSDLFRGV</sequence>
<feature type="repeat" description="PPR" evidence="3">
    <location>
        <begin position="867"/>
        <end position="901"/>
    </location>
</feature>
<gene>
    <name evidence="5" type="ORF">SDJN03_18836</name>
</gene>
<organism evidence="5 6">
    <name type="scientific">Cucurbita argyrosperma subsp. sororia</name>
    <dbReference type="NCBI Taxonomy" id="37648"/>
    <lineage>
        <taxon>Eukaryota</taxon>
        <taxon>Viridiplantae</taxon>
        <taxon>Streptophyta</taxon>
        <taxon>Embryophyta</taxon>
        <taxon>Tracheophyta</taxon>
        <taxon>Spermatophyta</taxon>
        <taxon>Magnoliopsida</taxon>
        <taxon>eudicotyledons</taxon>
        <taxon>Gunneridae</taxon>
        <taxon>Pentapetalae</taxon>
        <taxon>rosids</taxon>
        <taxon>fabids</taxon>
        <taxon>Cucurbitales</taxon>
        <taxon>Cucurbitaceae</taxon>
        <taxon>Cucurbiteae</taxon>
        <taxon>Cucurbita</taxon>
    </lineage>
</organism>
<feature type="repeat" description="PPR" evidence="3">
    <location>
        <begin position="797"/>
        <end position="831"/>
    </location>
</feature>
<proteinExistence type="inferred from homology"/>
<evidence type="ECO:0000256" key="2">
    <source>
        <dbReference type="ARBA" id="ARBA00022737"/>
    </source>
</evidence>
<dbReference type="GO" id="GO:0003729">
    <property type="term" value="F:mRNA binding"/>
    <property type="evidence" value="ECO:0007669"/>
    <property type="project" value="TreeGrafter"/>
</dbReference>
<keyword evidence="2" id="KW-0677">Repeat</keyword>
<evidence type="ECO:0000313" key="5">
    <source>
        <dbReference type="EMBL" id="KAG6586103.1"/>
    </source>
</evidence>
<feature type="repeat" description="PPR" evidence="3">
    <location>
        <begin position="284"/>
        <end position="318"/>
    </location>
</feature>
<evidence type="ECO:0000256" key="3">
    <source>
        <dbReference type="PROSITE-ProRule" id="PRU00708"/>
    </source>
</evidence>
<dbReference type="PANTHER" id="PTHR47932:SF48">
    <property type="entry name" value="OS01G0263400 PROTEIN"/>
    <property type="match status" value="1"/>
</dbReference>
<dbReference type="Pfam" id="PF01535">
    <property type="entry name" value="PPR"/>
    <property type="match status" value="5"/>
</dbReference>
<dbReference type="Pfam" id="PF12854">
    <property type="entry name" value="PPR_1"/>
    <property type="match status" value="1"/>
</dbReference>
<evidence type="ECO:0000256" key="4">
    <source>
        <dbReference type="SAM" id="MobiDB-lite"/>
    </source>
</evidence>
<feature type="repeat" description="PPR" evidence="3">
    <location>
        <begin position="319"/>
        <end position="353"/>
    </location>
</feature>
<feature type="repeat" description="PPR" evidence="3">
    <location>
        <begin position="902"/>
        <end position="936"/>
    </location>
</feature>
<evidence type="ECO:0000256" key="1">
    <source>
        <dbReference type="ARBA" id="ARBA00007626"/>
    </source>
</evidence>
<dbReference type="Proteomes" id="UP000685013">
    <property type="component" value="Chromosome 12"/>
</dbReference>
<dbReference type="NCBIfam" id="TIGR00756">
    <property type="entry name" value="PPR"/>
    <property type="match status" value="11"/>
</dbReference>
<feature type="non-terminal residue" evidence="5">
    <location>
        <position position="1"/>
    </location>
</feature>
<feature type="repeat" description="PPR" evidence="3">
    <location>
        <begin position="832"/>
        <end position="866"/>
    </location>
</feature>
<feature type="repeat" description="PPR" evidence="3">
    <location>
        <begin position="389"/>
        <end position="423"/>
    </location>
</feature>
<dbReference type="PANTHER" id="PTHR47932">
    <property type="entry name" value="ATPASE EXPRESSION PROTEIN 3"/>
    <property type="match status" value="1"/>
</dbReference>
<feature type="repeat" description="PPR" evidence="3">
    <location>
        <begin position="459"/>
        <end position="489"/>
    </location>
</feature>
<feature type="region of interest" description="Disordered" evidence="4">
    <location>
        <begin position="1"/>
        <end position="27"/>
    </location>
</feature>
<feature type="repeat" description="PPR" evidence="3">
    <location>
        <begin position="354"/>
        <end position="388"/>
    </location>
</feature>
<feature type="repeat" description="PPR" evidence="3">
    <location>
        <begin position="972"/>
        <end position="1006"/>
    </location>
</feature>
<feature type="repeat" description="PPR" evidence="3">
    <location>
        <begin position="559"/>
        <end position="593"/>
    </location>
</feature>
<feature type="repeat" description="PPR" evidence="3">
    <location>
        <begin position="424"/>
        <end position="458"/>
    </location>
</feature>
<comment type="similarity">
    <text evidence="1">Belongs to the PPR family. P subfamily.</text>
</comment>
<keyword evidence="6" id="KW-1185">Reference proteome</keyword>
<dbReference type="AlphaFoldDB" id="A0AAV6MR22"/>
<feature type="repeat" description="PPR" evidence="3">
    <location>
        <begin position="524"/>
        <end position="558"/>
    </location>
</feature>
<protein>
    <submittedName>
        <fullName evidence="5">Pentatricopeptide repeat-containing protein, mitochondrial</fullName>
    </submittedName>
</protein>